<proteinExistence type="predicted"/>
<accession>A0A382Y8P0</accession>
<dbReference type="EMBL" id="UINC01173875">
    <property type="protein sequence ID" value="SVD79707.1"/>
    <property type="molecule type" value="Genomic_DNA"/>
</dbReference>
<dbReference type="AlphaFoldDB" id="A0A382Y8P0"/>
<sequence>PEDLKGSIEKDCSIWTCDMKGNCLIGEQGTDIKSADQIREIYTLKYGSLEAFKEKIRVEREKFIAEINSRSKPQ</sequence>
<organism evidence="1">
    <name type="scientific">marine metagenome</name>
    <dbReference type="NCBI Taxonomy" id="408172"/>
    <lineage>
        <taxon>unclassified sequences</taxon>
        <taxon>metagenomes</taxon>
        <taxon>ecological metagenomes</taxon>
    </lineage>
</organism>
<reference evidence="1" key="1">
    <citation type="submission" date="2018-05" db="EMBL/GenBank/DDBJ databases">
        <authorList>
            <person name="Lanie J.A."/>
            <person name="Ng W.-L."/>
            <person name="Kazmierczak K.M."/>
            <person name="Andrzejewski T.M."/>
            <person name="Davidsen T.M."/>
            <person name="Wayne K.J."/>
            <person name="Tettelin H."/>
            <person name="Glass J.I."/>
            <person name="Rusch D."/>
            <person name="Podicherti R."/>
            <person name="Tsui H.-C.T."/>
            <person name="Winkler M.E."/>
        </authorList>
    </citation>
    <scope>NUCLEOTIDE SEQUENCE</scope>
</reference>
<evidence type="ECO:0000313" key="1">
    <source>
        <dbReference type="EMBL" id="SVD79707.1"/>
    </source>
</evidence>
<feature type="non-terminal residue" evidence="1">
    <location>
        <position position="1"/>
    </location>
</feature>
<protein>
    <submittedName>
        <fullName evidence="1">Uncharacterized protein</fullName>
    </submittedName>
</protein>
<gene>
    <name evidence="1" type="ORF">METZ01_LOCUS432561</name>
</gene>
<name>A0A382Y8P0_9ZZZZ</name>